<organism evidence="1 2">
    <name type="scientific">Eiseniibacteriota bacterium</name>
    <dbReference type="NCBI Taxonomy" id="2212470"/>
    <lineage>
        <taxon>Bacteria</taxon>
        <taxon>Candidatus Eiseniibacteriota</taxon>
    </lineage>
</organism>
<name>A0A948S1B2_UNCEI</name>
<protein>
    <submittedName>
        <fullName evidence="1">Uncharacterized protein</fullName>
    </submittedName>
</protein>
<comment type="caution">
    <text evidence="1">The sequence shown here is derived from an EMBL/GenBank/DDBJ whole genome shotgun (WGS) entry which is preliminary data.</text>
</comment>
<reference evidence="1" key="1">
    <citation type="submission" date="2021-05" db="EMBL/GenBank/DDBJ databases">
        <title>Energy efficiency and biological interactions define the core microbiome of deep oligotrophic groundwater.</title>
        <authorList>
            <person name="Mehrshad M."/>
            <person name="Lopez-Fernandez M."/>
            <person name="Bell E."/>
            <person name="Bernier-Latmani R."/>
            <person name="Bertilsson S."/>
            <person name="Dopson M."/>
        </authorList>
    </citation>
    <scope>NUCLEOTIDE SEQUENCE</scope>
    <source>
        <strain evidence="1">Modern_marine.mb.64</strain>
    </source>
</reference>
<dbReference type="AlphaFoldDB" id="A0A948S1B2"/>
<evidence type="ECO:0000313" key="2">
    <source>
        <dbReference type="Proteomes" id="UP000777784"/>
    </source>
</evidence>
<dbReference type="EMBL" id="JAHJDP010000083">
    <property type="protein sequence ID" value="MBU2692014.1"/>
    <property type="molecule type" value="Genomic_DNA"/>
</dbReference>
<evidence type="ECO:0000313" key="1">
    <source>
        <dbReference type="EMBL" id="MBU2692014.1"/>
    </source>
</evidence>
<gene>
    <name evidence="1" type="ORF">KJ970_13930</name>
</gene>
<proteinExistence type="predicted"/>
<accession>A0A948S1B2</accession>
<sequence length="398" mass="46580">MDKPTTETQLRKWLEKELRGPVLKPIWKYLVDGAYVLDALVPHEPRGLDNLLEAARKFNAMLLGYQPGRKRNRVQKSRVQALLPKAEILRAQVTANYLARMAAYAPGVLRFRKVILDGKTLTTKQAGVLLDSEAPRIFGLSFFKKHEIPLVGQNSWIVFYGKNGQVRPMYSPKNSMIEIQWKGHNLDVPYDRDLRLRMDDDKTPQLTILGHRFTPLPPKRGFHRGSQTSVLPGSIFAELREASLELTEAFGWHEEDATWFVLTEDPPQSSPLEVEPEGMLRHDHHRLRLRITVDPWVSPKTLMNVYQYLQKQSTGRQSHRFSERNLMLVDEVSEQIHKHDPVPSWRELMRLWNRAHPDLAYDHPQRFHRDFRRTAEKLIIPEYFWPWFAPKKKTKPKK</sequence>
<dbReference type="Proteomes" id="UP000777784">
    <property type="component" value="Unassembled WGS sequence"/>
</dbReference>